<dbReference type="EMBL" id="JAOALG010000001">
    <property type="protein sequence ID" value="MEQ5840117.1"/>
    <property type="molecule type" value="Genomic_DNA"/>
</dbReference>
<accession>A0ABV1LLX1</accession>
<evidence type="ECO:0000259" key="2">
    <source>
        <dbReference type="Pfam" id="PF12680"/>
    </source>
</evidence>
<evidence type="ECO:0000256" key="1">
    <source>
        <dbReference type="SAM" id="SignalP"/>
    </source>
</evidence>
<evidence type="ECO:0000313" key="4">
    <source>
        <dbReference type="Proteomes" id="UP001469089"/>
    </source>
</evidence>
<name>A0ABV1LLX1_9BURK</name>
<sequence>MLSNKILSKVFAAAALAACAGMFVLPQVARAQDPITPASLVLVNPLDLQAINNVTNTLRLYEMMINEGQPVYATAKYCAPNYIQHNPLIPTGSAALGQFFAAVEAAHPNAHVVVHEVTAVGNYVFAHVNFFNLTTSDPNDTGVAGTDIYRFDSNGLVAEHWDTLQVVGTPQNAAPWYGPNIPAANNNGMF</sequence>
<dbReference type="SUPFAM" id="SSF54427">
    <property type="entry name" value="NTF2-like"/>
    <property type="match status" value="1"/>
</dbReference>
<dbReference type="InterPro" id="IPR032710">
    <property type="entry name" value="NTF2-like_dom_sf"/>
</dbReference>
<feature type="domain" description="SnoaL-like" evidence="2">
    <location>
        <begin position="60"/>
        <end position="160"/>
    </location>
</feature>
<dbReference type="RefSeq" id="WP_349542376.1">
    <property type="nucleotide sequence ID" value="NZ_JAOALG010000001.1"/>
</dbReference>
<feature type="chain" id="PRO_5045570880" evidence="1">
    <location>
        <begin position="32"/>
        <end position="190"/>
    </location>
</feature>
<comment type="caution">
    <text evidence="3">The sequence shown here is derived from an EMBL/GenBank/DDBJ whole genome shotgun (WGS) entry which is preliminary data.</text>
</comment>
<feature type="signal peptide" evidence="1">
    <location>
        <begin position="1"/>
        <end position="31"/>
    </location>
</feature>
<protein>
    <submittedName>
        <fullName evidence="3">Nuclear transport factor 2 family protein</fullName>
    </submittedName>
</protein>
<keyword evidence="4" id="KW-1185">Reference proteome</keyword>
<evidence type="ECO:0000313" key="3">
    <source>
        <dbReference type="EMBL" id="MEQ5840117.1"/>
    </source>
</evidence>
<gene>
    <name evidence="3" type="ORF">N0A02_11845</name>
</gene>
<dbReference type="InterPro" id="IPR037401">
    <property type="entry name" value="SnoaL-like"/>
</dbReference>
<proteinExistence type="predicted"/>
<organism evidence="3 4">
    <name type="scientific">Paraburkholderia acidicola</name>
    <dbReference type="NCBI Taxonomy" id="1912599"/>
    <lineage>
        <taxon>Bacteria</taxon>
        <taxon>Pseudomonadati</taxon>
        <taxon>Pseudomonadota</taxon>
        <taxon>Betaproteobacteria</taxon>
        <taxon>Burkholderiales</taxon>
        <taxon>Burkholderiaceae</taxon>
        <taxon>Paraburkholderia</taxon>
    </lineage>
</organism>
<dbReference type="Proteomes" id="UP001469089">
    <property type="component" value="Unassembled WGS sequence"/>
</dbReference>
<dbReference type="Pfam" id="PF12680">
    <property type="entry name" value="SnoaL_2"/>
    <property type="match status" value="1"/>
</dbReference>
<keyword evidence="1" id="KW-0732">Signal</keyword>
<dbReference type="Gene3D" id="3.10.450.50">
    <property type="match status" value="1"/>
</dbReference>
<reference evidence="3 4" key="1">
    <citation type="journal article" date="2024" name="Chem. Sci.">
        <title>Discovery of a lagriamide polyketide by integrated genome mining, isotopic labeling, and untargeted metabolomics.</title>
        <authorList>
            <person name="Fergusson C.H."/>
            <person name="Saulog J."/>
            <person name="Paulo B.S."/>
            <person name="Wilson D.M."/>
            <person name="Liu D.Y."/>
            <person name="Morehouse N.J."/>
            <person name="Waterworth S."/>
            <person name="Barkei J."/>
            <person name="Gray C.A."/>
            <person name="Kwan J.C."/>
            <person name="Eustaquio A.S."/>
            <person name="Linington R.G."/>
        </authorList>
    </citation>
    <scope>NUCLEOTIDE SEQUENCE [LARGE SCALE GENOMIC DNA]</scope>
    <source>
        <strain evidence="3 4">RL17-338-BIF-B</strain>
    </source>
</reference>